<organism evidence="2">
    <name type="scientific">freshwater metagenome</name>
    <dbReference type="NCBI Taxonomy" id="449393"/>
    <lineage>
        <taxon>unclassified sequences</taxon>
        <taxon>metagenomes</taxon>
        <taxon>ecological metagenomes</taxon>
    </lineage>
</organism>
<dbReference type="EMBL" id="CAEZYV010000141">
    <property type="protein sequence ID" value="CAB4742401.1"/>
    <property type="molecule type" value="Genomic_DNA"/>
</dbReference>
<evidence type="ECO:0000256" key="1">
    <source>
        <dbReference type="SAM" id="Phobius"/>
    </source>
</evidence>
<reference evidence="2" key="1">
    <citation type="submission" date="2020-05" db="EMBL/GenBank/DDBJ databases">
        <authorList>
            <person name="Chiriac C."/>
            <person name="Salcher M."/>
            <person name="Ghai R."/>
            <person name="Kavagutti S V."/>
        </authorList>
    </citation>
    <scope>NUCLEOTIDE SEQUENCE</scope>
</reference>
<feature type="transmembrane region" description="Helical" evidence="1">
    <location>
        <begin position="38"/>
        <end position="58"/>
    </location>
</feature>
<sequence length="93" mass="10211">MESLALLVTIMILISILGAPIGWLILKIPTHKQSTTTFKKLVSFVFTLFGLMVGSTILMTGPAIGGVVIAIFSIASAIFVFIKIWLDKSYWEH</sequence>
<evidence type="ECO:0000313" key="3">
    <source>
        <dbReference type="EMBL" id="CAB4742401.1"/>
    </source>
</evidence>
<protein>
    <submittedName>
        <fullName evidence="2">Unannotated protein</fullName>
    </submittedName>
</protein>
<proteinExistence type="predicted"/>
<gene>
    <name evidence="2" type="ORF">UFOPK1842_00091</name>
    <name evidence="3" type="ORF">UFOPK2788_00849</name>
</gene>
<dbReference type="EMBL" id="CAEZUQ010000005">
    <property type="protein sequence ID" value="CAB4600118.1"/>
    <property type="molecule type" value="Genomic_DNA"/>
</dbReference>
<keyword evidence="1" id="KW-0812">Transmembrane</keyword>
<feature type="transmembrane region" description="Helical" evidence="1">
    <location>
        <begin position="64"/>
        <end position="86"/>
    </location>
</feature>
<keyword evidence="1" id="KW-1133">Transmembrane helix</keyword>
<feature type="transmembrane region" description="Helical" evidence="1">
    <location>
        <begin position="6"/>
        <end position="26"/>
    </location>
</feature>
<dbReference type="AlphaFoldDB" id="A0A6J6GTU0"/>
<evidence type="ECO:0000313" key="2">
    <source>
        <dbReference type="EMBL" id="CAB4600118.1"/>
    </source>
</evidence>
<keyword evidence="1" id="KW-0472">Membrane</keyword>
<name>A0A6J6GTU0_9ZZZZ</name>
<accession>A0A6J6GTU0</accession>